<keyword evidence="9 12" id="KW-1133">Transmembrane helix</keyword>
<evidence type="ECO:0000256" key="4">
    <source>
        <dbReference type="ARBA" id="ARBA00022502"/>
    </source>
</evidence>
<keyword evidence="8 12" id="KW-0256">Endoplasmic reticulum</keyword>
<evidence type="ECO:0000256" key="1">
    <source>
        <dbReference type="ARBA" id="ARBA00004477"/>
    </source>
</evidence>
<name>A0A9P4TUB0_9PEZI</name>
<evidence type="ECO:0000256" key="13">
    <source>
        <dbReference type="SAM" id="MobiDB-lite"/>
    </source>
</evidence>
<feature type="transmembrane region" description="Helical" evidence="12">
    <location>
        <begin position="462"/>
        <end position="481"/>
    </location>
</feature>
<comment type="caution">
    <text evidence="14">The sequence shown here is derived from an EMBL/GenBank/DDBJ whole genome shotgun (WGS) entry which is preliminary data.</text>
</comment>
<dbReference type="EC" id="2.4.1.-" evidence="12"/>
<evidence type="ECO:0000256" key="7">
    <source>
        <dbReference type="ARBA" id="ARBA00022692"/>
    </source>
</evidence>
<feature type="transmembrane region" description="Helical" evidence="12">
    <location>
        <begin position="282"/>
        <end position="302"/>
    </location>
</feature>
<evidence type="ECO:0000313" key="15">
    <source>
        <dbReference type="Proteomes" id="UP000800235"/>
    </source>
</evidence>
<proteinExistence type="inferred from homology"/>
<evidence type="ECO:0000256" key="12">
    <source>
        <dbReference type="RuleBase" id="RU363075"/>
    </source>
</evidence>
<keyword evidence="10 12" id="KW-0472">Membrane</keyword>
<keyword evidence="4" id="KW-0337">GPI-anchor biosynthesis</keyword>
<gene>
    <name evidence="14" type="ORF">EJ08DRAFT_597430</name>
</gene>
<protein>
    <recommendedName>
        <fullName evidence="12">Mannosyltransferase</fullName>
        <ecNumber evidence="12">2.4.1.-</ecNumber>
    </recommendedName>
</protein>
<keyword evidence="7 12" id="KW-0812">Transmembrane</keyword>
<keyword evidence="15" id="KW-1185">Reference proteome</keyword>
<organism evidence="14 15">
    <name type="scientific">Tothia fuscella</name>
    <dbReference type="NCBI Taxonomy" id="1048955"/>
    <lineage>
        <taxon>Eukaryota</taxon>
        <taxon>Fungi</taxon>
        <taxon>Dikarya</taxon>
        <taxon>Ascomycota</taxon>
        <taxon>Pezizomycotina</taxon>
        <taxon>Dothideomycetes</taxon>
        <taxon>Pleosporomycetidae</taxon>
        <taxon>Venturiales</taxon>
        <taxon>Cylindrosympodiaceae</taxon>
        <taxon>Tothia</taxon>
    </lineage>
</organism>
<feature type="transmembrane region" description="Helical" evidence="12">
    <location>
        <begin position="411"/>
        <end position="430"/>
    </location>
</feature>
<evidence type="ECO:0000256" key="11">
    <source>
        <dbReference type="ARBA" id="ARBA00024708"/>
    </source>
</evidence>
<dbReference type="AlphaFoldDB" id="A0A9P4TUB0"/>
<dbReference type="OrthoDB" id="416834at2759"/>
<evidence type="ECO:0000313" key="14">
    <source>
        <dbReference type="EMBL" id="KAF2421510.1"/>
    </source>
</evidence>
<evidence type="ECO:0000256" key="2">
    <source>
        <dbReference type="ARBA" id="ARBA00004687"/>
    </source>
</evidence>
<dbReference type="InterPro" id="IPR005599">
    <property type="entry name" value="GPI_mannosylTrfase"/>
</dbReference>
<comment type="function">
    <text evidence="11">Mannosyltransferase involved in glycosylphosphatidylinositol-anchor biosynthesis. Transfers the third mannose to Man2-GlcN-acyl-PI during GPI precursor assembly.</text>
</comment>
<evidence type="ECO:0000256" key="3">
    <source>
        <dbReference type="ARBA" id="ARBA00006065"/>
    </source>
</evidence>
<comment type="pathway">
    <text evidence="2">Glycolipid biosynthesis; glycosylphosphatidylinositol-anchor biosynthesis.</text>
</comment>
<comment type="subcellular location">
    <subcellularLocation>
        <location evidence="1 12">Endoplasmic reticulum membrane</location>
        <topology evidence="1 12">Multi-pass membrane protein</topology>
    </subcellularLocation>
</comment>
<feature type="compositionally biased region" description="Low complexity" evidence="13">
    <location>
        <begin position="1"/>
        <end position="14"/>
    </location>
</feature>
<keyword evidence="5 12" id="KW-0328">Glycosyltransferase</keyword>
<comment type="similarity">
    <text evidence="3">Belongs to the glycosyltransferase 22 family. PIGB subfamily.</text>
</comment>
<evidence type="ECO:0000256" key="10">
    <source>
        <dbReference type="ARBA" id="ARBA00023136"/>
    </source>
</evidence>
<dbReference type="GO" id="GO:0005789">
    <property type="term" value="C:endoplasmic reticulum membrane"/>
    <property type="evidence" value="ECO:0007669"/>
    <property type="project" value="UniProtKB-SubCell"/>
</dbReference>
<sequence>MVSPKSSRQSKSPSGNDRTKKTSQPTRVPQHGVRRFGLSGEHVFLLLLAFRIANALTVKTFFQPDEYYQSLEPAWRLAFGPKSGAWITWEWRNQLRSSLHPVLFAGIYRVASIVSQLCNLTPEQRAAVLLAAPKVAQATFAVSLDFFTWRLAQRIYGPESVAAFTTLALTVLSPWQWFCSTRTLSNCIEAALTSAALFFWPWHWNYARTSNDDYGGGRGRVRKGDRELDILSPLSRLGEVPRLRTSLLLAAMATILRPTNILVWIPLSLHTLWKASRNEKKILIIEAICSGFVHKLLLFFFLSSPKCSYHSLGYLPKLTLPHRRSIVATTTALLDRWYYGIWTFPPFRFLHFNITKDLAVFYGTNRADYYLTEGLPLLLMAALPFGLVELYSSLTTSIRRSTDTTRNSGGWVRSTLAWVVVFVVGSLSLISHKEARFLYPLLPPLLLLAARPLSSFLGKRSIWRYILVVLVLGFNIGASYYTTQIHQRGVIDVVDYLRTQHEQSGGMPDNRTSVAFLMPCHSTPWRSHLIYPEVDAWALTCEPPIDVPASERADYVDEADIFYSSPLIWLKSSMEDIKSRFHDGRGDGSVAKMKYESQSRIEDGRVTGVGRSWPKYIVTFEALETTMRVFLRGSPYTLCKKFFNTQTHDDKRRKGDVLVWCRP</sequence>
<feature type="transmembrane region" description="Helical" evidence="12">
    <location>
        <begin position="374"/>
        <end position="391"/>
    </location>
</feature>
<dbReference type="EMBL" id="MU007098">
    <property type="protein sequence ID" value="KAF2421510.1"/>
    <property type="molecule type" value="Genomic_DNA"/>
</dbReference>
<dbReference type="Proteomes" id="UP000800235">
    <property type="component" value="Unassembled WGS sequence"/>
</dbReference>
<keyword evidence="6" id="KW-0808">Transferase</keyword>
<feature type="transmembrane region" description="Helical" evidence="12">
    <location>
        <begin position="246"/>
        <end position="267"/>
    </location>
</feature>
<evidence type="ECO:0000256" key="6">
    <source>
        <dbReference type="ARBA" id="ARBA00022679"/>
    </source>
</evidence>
<dbReference type="PANTHER" id="PTHR22760">
    <property type="entry name" value="GLYCOSYLTRANSFERASE"/>
    <property type="match status" value="1"/>
</dbReference>
<dbReference type="GO" id="GO:0006506">
    <property type="term" value="P:GPI anchor biosynthetic process"/>
    <property type="evidence" value="ECO:0007669"/>
    <property type="project" value="UniProtKB-KW"/>
</dbReference>
<evidence type="ECO:0000256" key="9">
    <source>
        <dbReference type="ARBA" id="ARBA00022989"/>
    </source>
</evidence>
<feature type="region of interest" description="Disordered" evidence="13">
    <location>
        <begin position="1"/>
        <end position="31"/>
    </location>
</feature>
<reference evidence="14" key="1">
    <citation type="journal article" date="2020" name="Stud. Mycol.">
        <title>101 Dothideomycetes genomes: a test case for predicting lifestyles and emergence of pathogens.</title>
        <authorList>
            <person name="Haridas S."/>
            <person name="Albert R."/>
            <person name="Binder M."/>
            <person name="Bloem J."/>
            <person name="Labutti K."/>
            <person name="Salamov A."/>
            <person name="Andreopoulos B."/>
            <person name="Baker S."/>
            <person name="Barry K."/>
            <person name="Bills G."/>
            <person name="Bluhm B."/>
            <person name="Cannon C."/>
            <person name="Castanera R."/>
            <person name="Culley D."/>
            <person name="Daum C."/>
            <person name="Ezra D."/>
            <person name="Gonzalez J."/>
            <person name="Henrissat B."/>
            <person name="Kuo A."/>
            <person name="Liang C."/>
            <person name="Lipzen A."/>
            <person name="Lutzoni F."/>
            <person name="Magnuson J."/>
            <person name="Mondo S."/>
            <person name="Nolan M."/>
            <person name="Ohm R."/>
            <person name="Pangilinan J."/>
            <person name="Park H.-J."/>
            <person name="Ramirez L."/>
            <person name="Alfaro M."/>
            <person name="Sun H."/>
            <person name="Tritt A."/>
            <person name="Yoshinaga Y."/>
            <person name="Zwiers L.-H."/>
            <person name="Turgeon B."/>
            <person name="Goodwin S."/>
            <person name="Spatafora J."/>
            <person name="Crous P."/>
            <person name="Grigoriev I."/>
        </authorList>
    </citation>
    <scope>NUCLEOTIDE SEQUENCE</scope>
    <source>
        <strain evidence="14">CBS 130266</strain>
    </source>
</reference>
<evidence type="ECO:0000256" key="8">
    <source>
        <dbReference type="ARBA" id="ARBA00022824"/>
    </source>
</evidence>
<dbReference type="GO" id="GO:0000026">
    <property type="term" value="F:alpha-1,2-mannosyltransferase activity"/>
    <property type="evidence" value="ECO:0007669"/>
    <property type="project" value="TreeGrafter"/>
</dbReference>
<dbReference type="Pfam" id="PF03901">
    <property type="entry name" value="Glyco_transf_22"/>
    <property type="match status" value="1"/>
</dbReference>
<accession>A0A9P4TUB0</accession>
<evidence type="ECO:0000256" key="5">
    <source>
        <dbReference type="ARBA" id="ARBA00022676"/>
    </source>
</evidence>
<dbReference type="PANTHER" id="PTHR22760:SF4">
    <property type="entry name" value="GPI MANNOSYLTRANSFERASE 3"/>
    <property type="match status" value="1"/>
</dbReference>